<evidence type="ECO:0000313" key="1">
    <source>
        <dbReference type="EMBL" id="GGA89614.1"/>
    </source>
</evidence>
<gene>
    <name evidence="1" type="ORF">GCM10011511_11050</name>
</gene>
<dbReference type="Proteomes" id="UP000607559">
    <property type="component" value="Unassembled WGS sequence"/>
</dbReference>
<sequence length="485" mass="53699">MTIHKYLRKELLFLLSSSLLALFLLSGCQKQPDLLFGNQYTNLNSGANIVLVDTSSVIVSTVLVDSAATASTGYLMVGNYNDAYLGKVMTRSYLQVAPPSSTGLPSLDPRIDTYDSIGLVLFAKTGNPYYGDTTLFQKYAVSQVDTLWQLAPNQNGWYSNDSLPLGPQLGSTVVRIFPNLTTSNGYSSNTSQFTGDTVRIRMNQNLGQQIYNMVYNKSDTIINNAKWLRWFHGLCLFPDSNVNFIYGFKDSAVMRVYYRENGVTSTEKSIDFNITDKSFQFNNIQTAYNSKQTTLTGKPIDNLIKPTQNPQVPPATVSTKVGNAGYVQTIGGLNVKLTFPYLNAIALRPDYLSTLRAILTVRPIPGSFSTIWRLPPQVGIYYTDQTNLLGIPLSASGVAGSQTGNLVLDYFHPLNTVYTYDVTNFVKAYLLNPNPTTASQIGLMLSVPAPNNVSAFNRLIIADQSYPVDQRITLNVYYISLYNHQ</sequence>
<name>A0A8J2UAG8_9BACT</name>
<comment type="caution">
    <text evidence="1">The sequence shown here is derived from an EMBL/GenBank/DDBJ whole genome shotgun (WGS) entry which is preliminary data.</text>
</comment>
<dbReference type="PROSITE" id="PS51257">
    <property type="entry name" value="PROKAR_LIPOPROTEIN"/>
    <property type="match status" value="1"/>
</dbReference>
<reference evidence="1" key="1">
    <citation type="journal article" date="2014" name="Int. J. Syst. Evol. Microbiol.">
        <title>Complete genome sequence of Corynebacterium casei LMG S-19264T (=DSM 44701T), isolated from a smear-ripened cheese.</title>
        <authorList>
            <consortium name="US DOE Joint Genome Institute (JGI-PGF)"/>
            <person name="Walter F."/>
            <person name="Albersmeier A."/>
            <person name="Kalinowski J."/>
            <person name="Ruckert C."/>
        </authorList>
    </citation>
    <scope>NUCLEOTIDE SEQUENCE</scope>
    <source>
        <strain evidence="1">CGMCC 1.15448</strain>
    </source>
</reference>
<evidence type="ECO:0000313" key="2">
    <source>
        <dbReference type="Proteomes" id="UP000607559"/>
    </source>
</evidence>
<organism evidence="1 2">
    <name type="scientific">Puia dinghuensis</name>
    <dbReference type="NCBI Taxonomy" id="1792502"/>
    <lineage>
        <taxon>Bacteria</taxon>
        <taxon>Pseudomonadati</taxon>
        <taxon>Bacteroidota</taxon>
        <taxon>Chitinophagia</taxon>
        <taxon>Chitinophagales</taxon>
        <taxon>Chitinophagaceae</taxon>
        <taxon>Puia</taxon>
    </lineage>
</organism>
<protein>
    <recommendedName>
        <fullName evidence="3">DUF4270 family protein</fullName>
    </recommendedName>
</protein>
<keyword evidence="2" id="KW-1185">Reference proteome</keyword>
<evidence type="ECO:0008006" key="3">
    <source>
        <dbReference type="Google" id="ProtNLM"/>
    </source>
</evidence>
<dbReference type="EMBL" id="BMJC01000001">
    <property type="protein sequence ID" value="GGA89614.1"/>
    <property type="molecule type" value="Genomic_DNA"/>
</dbReference>
<reference evidence="1" key="2">
    <citation type="submission" date="2020-09" db="EMBL/GenBank/DDBJ databases">
        <authorList>
            <person name="Sun Q."/>
            <person name="Zhou Y."/>
        </authorList>
    </citation>
    <scope>NUCLEOTIDE SEQUENCE</scope>
    <source>
        <strain evidence="1">CGMCC 1.15448</strain>
    </source>
</reference>
<proteinExistence type="predicted"/>
<accession>A0A8J2UAG8</accession>
<dbReference type="Pfam" id="PF14092">
    <property type="entry name" value="DUF4270"/>
    <property type="match status" value="1"/>
</dbReference>
<dbReference type="AlphaFoldDB" id="A0A8J2UAG8"/>
<dbReference type="InterPro" id="IPR025366">
    <property type="entry name" value="DUF4270"/>
</dbReference>
<dbReference type="RefSeq" id="WP_188929341.1">
    <property type="nucleotide sequence ID" value="NZ_BMJC01000001.1"/>
</dbReference>